<dbReference type="PANTHER" id="PTHR33147">
    <property type="entry name" value="DEFENSIN-LIKE PROTEIN 1"/>
    <property type="match status" value="1"/>
</dbReference>
<dbReference type="SUPFAM" id="SSF57095">
    <property type="entry name" value="Scorpion toxin-like"/>
    <property type="match status" value="2"/>
</dbReference>
<dbReference type="CDD" id="cd00107">
    <property type="entry name" value="Knot1"/>
    <property type="match status" value="1"/>
</dbReference>
<dbReference type="Gene3D" id="3.30.30.10">
    <property type="entry name" value="Knottin, scorpion toxin-like"/>
    <property type="match status" value="2"/>
</dbReference>
<dbReference type="Pfam" id="PF00304">
    <property type="entry name" value="Gamma-thionin"/>
    <property type="match status" value="2"/>
</dbReference>
<organism evidence="5 6">
    <name type="scientific">Eragrostis curvula</name>
    <name type="common">weeping love grass</name>
    <dbReference type="NCBI Taxonomy" id="38414"/>
    <lineage>
        <taxon>Eukaryota</taxon>
        <taxon>Viridiplantae</taxon>
        <taxon>Streptophyta</taxon>
        <taxon>Embryophyta</taxon>
        <taxon>Tracheophyta</taxon>
        <taxon>Spermatophyta</taxon>
        <taxon>Magnoliopsida</taxon>
        <taxon>Liliopsida</taxon>
        <taxon>Poales</taxon>
        <taxon>Poaceae</taxon>
        <taxon>PACMAD clade</taxon>
        <taxon>Chloridoideae</taxon>
        <taxon>Eragrostideae</taxon>
        <taxon>Eragrostidinae</taxon>
        <taxon>Eragrostis</taxon>
    </lineage>
</organism>
<dbReference type="InterPro" id="IPR036574">
    <property type="entry name" value="Scorpion_toxin-like_sf"/>
</dbReference>
<sequence length="211" mass="23245">MEPQPSQMHLSAAIIVLLLVVAASEMEPLQMKKCSKRSGSFKGWCLHPRSCSDVCEAEDNNNISGECRGFPSRCYCVFYCLSTMAATPESDQILELEAHIICYIYLILTHITICSFSFDPQRNRSMEPSREKLSAAVVLLLLVLAADMGTQVQAGECLSRSIRFRGLCFSSNRCADVCRQEGNGYSGGSCRGINLRCFCITPCTTASMPEP</sequence>
<dbReference type="OrthoDB" id="679888at2759"/>
<evidence type="ECO:0000256" key="2">
    <source>
        <dbReference type="ARBA" id="ARBA00023157"/>
    </source>
</evidence>
<comment type="caution">
    <text evidence="5">The sequence shown here is derived from an EMBL/GenBank/DDBJ whole genome shotgun (WGS) entry which is preliminary data.</text>
</comment>
<name>A0A5J9V6Z7_9POAL</name>
<evidence type="ECO:0000256" key="1">
    <source>
        <dbReference type="ARBA" id="ARBA00022729"/>
    </source>
</evidence>
<accession>A0A5J9V6Z7</accession>
<feature type="domain" description="Knottins-like" evidence="4">
    <location>
        <begin position="33"/>
        <end position="80"/>
    </location>
</feature>
<reference evidence="5 6" key="1">
    <citation type="journal article" date="2019" name="Sci. Rep.">
        <title>A high-quality genome of Eragrostis curvula grass provides insights into Poaceae evolution and supports new strategies to enhance forage quality.</title>
        <authorList>
            <person name="Carballo J."/>
            <person name="Santos B.A.C.M."/>
            <person name="Zappacosta D."/>
            <person name="Garbus I."/>
            <person name="Selva J.P."/>
            <person name="Gallo C.A."/>
            <person name="Diaz A."/>
            <person name="Albertini E."/>
            <person name="Caccamo M."/>
            <person name="Echenique V."/>
        </authorList>
    </citation>
    <scope>NUCLEOTIDE SEQUENCE [LARGE SCALE GENOMIC DNA]</scope>
    <source>
        <strain evidence="6">cv. Victoria</strain>
        <tissue evidence="5">Leaf</tissue>
    </source>
</reference>
<feature type="chain" id="PRO_5023838799" description="Knottins-like domain-containing protein" evidence="3">
    <location>
        <begin position="24"/>
        <end position="211"/>
    </location>
</feature>
<dbReference type="InterPro" id="IPR008176">
    <property type="entry name" value="Defensin_plant"/>
</dbReference>
<gene>
    <name evidence="5" type="ORF">EJB05_23573</name>
</gene>
<protein>
    <recommendedName>
        <fullName evidence="4">Knottins-like domain-containing protein</fullName>
    </recommendedName>
</protein>
<keyword evidence="6" id="KW-1185">Reference proteome</keyword>
<dbReference type="PANTHER" id="PTHR33147:SF39">
    <property type="entry name" value="DRO1 PROTEIN-RELATED"/>
    <property type="match status" value="1"/>
</dbReference>
<dbReference type="Gramene" id="TVU31869">
    <property type="protein sequence ID" value="TVU31869"/>
    <property type="gene ID" value="EJB05_23573"/>
</dbReference>
<evidence type="ECO:0000313" key="5">
    <source>
        <dbReference type="EMBL" id="TVU31869.1"/>
    </source>
</evidence>
<dbReference type="InterPro" id="IPR003614">
    <property type="entry name" value="Knottins"/>
</dbReference>
<dbReference type="PROSITE" id="PS00940">
    <property type="entry name" value="GAMMA_THIONIN"/>
    <property type="match status" value="2"/>
</dbReference>
<evidence type="ECO:0000313" key="6">
    <source>
        <dbReference type="Proteomes" id="UP000324897"/>
    </source>
</evidence>
<evidence type="ECO:0000256" key="3">
    <source>
        <dbReference type="SAM" id="SignalP"/>
    </source>
</evidence>
<dbReference type="SMART" id="SM00505">
    <property type="entry name" value="Knot1"/>
    <property type="match status" value="2"/>
</dbReference>
<feature type="domain" description="Knottins-like" evidence="4">
    <location>
        <begin position="156"/>
        <end position="203"/>
    </location>
</feature>
<evidence type="ECO:0000259" key="4">
    <source>
        <dbReference type="SMART" id="SM00505"/>
    </source>
</evidence>
<keyword evidence="1 3" id="KW-0732">Signal</keyword>
<keyword evidence="2" id="KW-1015">Disulfide bond</keyword>
<dbReference type="AlphaFoldDB" id="A0A5J9V6Z7"/>
<feature type="non-terminal residue" evidence="5">
    <location>
        <position position="1"/>
    </location>
</feature>
<dbReference type="GO" id="GO:0006952">
    <property type="term" value="P:defense response"/>
    <property type="evidence" value="ECO:0007669"/>
    <property type="project" value="InterPro"/>
</dbReference>
<proteinExistence type="predicted"/>
<dbReference type="EMBL" id="RWGY01000011">
    <property type="protein sequence ID" value="TVU31869.1"/>
    <property type="molecule type" value="Genomic_DNA"/>
</dbReference>
<feature type="signal peptide" evidence="3">
    <location>
        <begin position="1"/>
        <end position="23"/>
    </location>
</feature>
<dbReference type="Proteomes" id="UP000324897">
    <property type="component" value="Chromosome 1"/>
</dbReference>